<evidence type="ECO:0000313" key="1">
    <source>
        <dbReference type="EMBL" id="NXG56053.1"/>
    </source>
</evidence>
<dbReference type="EMBL" id="VWZJ01001943">
    <property type="protein sequence ID" value="NXG56053.1"/>
    <property type="molecule type" value="Genomic_DNA"/>
</dbReference>
<accession>A0A7K9CTT4</accession>
<sequence length="80" mass="9258">ARSEASITVQDILTASQLQLVSQHGYQCMSCCRIFPTIWSIRTHIKHSSQEGYSCKVYYHKLKNLWEKELKKQEAAARTV</sequence>
<gene>
    <name evidence="1" type="primary">Spata46</name>
    <name evidence="1" type="ORF">HEMCOM_R04877</name>
</gene>
<dbReference type="Pfam" id="PF17734">
    <property type="entry name" value="Spt46"/>
    <property type="match status" value="1"/>
</dbReference>
<reference evidence="1 2" key="1">
    <citation type="submission" date="2019-09" db="EMBL/GenBank/DDBJ databases">
        <title>Bird 10,000 Genomes (B10K) Project - Family phase.</title>
        <authorList>
            <person name="Zhang G."/>
        </authorList>
    </citation>
    <scope>NUCLEOTIDE SEQUENCE [LARGE SCALE GENOMIC DNA]</scope>
    <source>
        <strain evidence="1">B10K-DU-001-23</strain>
        <tissue evidence="1">Muscle</tissue>
    </source>
</reference>
<protein>
    <submittedName>
        <fullName evidence="1">SPT46 protein</fullName>
    </submittedName>
</protein>
<evidence type="ECO:0000313" key="2">
    <source>
        <dbReference type="Proteomes" id="UP000518305"/>
    </source>
</evidence>
<dbReference type="GO" id="GO:0009566">
    <property type="term" value="P:fertilization"/>
    <property type="evidence" value="ECO:0007669"/>
    <property type="project" value="TreeGrafter"/>
</dbReference>
<feature type="non-terminal residue" evidence="1">
    <location>
        <position position="80"/>
    </location>
</feature>
<feature type="non-terminal residue" evidence="1">
    <location>
        <position position="1"/>
    </location>
</feature>
<organism evidence="1 2">
    <name type="scientific">Hemiprocne comata</name>
    <dbReference type="NCBI Taxonomy" id="243314"/>
    <lineage>
        <taxon>Eukaryota</taxon>
        <taxon>Metazoa</taxon>
        <taxon>Chordata</taxon>
        <taxon>Craniata</taxon>
        <taxon>Vertebrata</taxon>
        <taxon>Euteleostomi</taxon>
        <taxon>Archelosauria</taxon>
        <taxon>Archosauria</taxon>
        <taxon>Dinosauria</taxon>
        <taxon>Saurischia</taxon>
        <taxon>Theropoda</taxon>
        <taxon>Coelurosauria</taxon>
        <taxon>Aves</taxon>
        <taxon>Neognathae</taxon>
        <taxon>Neoaves</taxon>
        <taxon>Strisores</taxon>
        <taxon>Apodiformes</taxon>
        <taxon>Apodidae</taxon>
        <taxon>Hemiprocninae</taxon>
        <taxon>Hemiprocne</taxon>
    </lineage>
</organism>
<dbReference type="Proteomes" id="UP000518305">
    <property type="component" value="Unassembled WGS sequence"/>
</dbReference>
<dbReference type="PANTHER" id="PTHR33517:SF4">
    <property type="entry name" value="SPERMATOGENESIS-ASSOCIATED PROTEIN 46"/>
    <property type="match status" value="1"/>
</dbReference>
<keyword evidence="2" id="KW-1185">Reference proteome</keyword>
<dbReference type="InterPro" id="IPR040879">
    <property type="entry name" value="Spt46-like"/>
</dbReference>
<dbReference type="GO" id="GO:0031965">
    <property type="term" value="C:nuclear membrane"/>
    <property type="evidence" value="ECO:0007669"/>
    <property type="project" value="TreeGrafter"/>
</dbReference>
<proteinExistence type="predicted"/>
<comment type="caution">
    <text evidence="1">The sequence shown here is derived from an EMBL/GenBank/DDBJ whole genome shotgun (WGS) entry which is preliminary data.</text>
</comment>
<dbReference type="PANTHER" id="PTHR33517">
    <property type="entry name" value="PROTEIN FAM170B-RELATED"/>
    <property type="match status" value="1"/>
</dbReference>
<dbReference type="AlphaFoldDB" id="A0A7K9CTT4"/>
<dbReference type="OrthoDB" id="8898641at2759"/>
<name>A0A7K9CTT4_9AVES</name>